<sequence length="199" mass="23136">MLNKKLISKISQNLGSFQKERDYIFNRSREILQNAKEAIFAAHRQDFKMANNKIAAAEKILLYLQKEYNKDNRLKFEGSYKACLEEYVEAKMFIAALLKQELKEVAGINIGPEEYIGGLADMTGELVRQAVLQATASHYDSLIEYRRLSEEIVATLMKLYLTGALRQKFDEAKRNLKRLEQIQYDITIRHLDHDENIQD</sequence>
<dbReference type="InterPro" id="IPR002848">
    <property type="entry name" value="Translin_fam"/>
</dbReference>
<dbReference type="PANTHER" id="PTHR10741">
    <property type="entry name" value="TRANSLIN AND TRANSLIN ASSOCIATED PROTEIN X"/>
    <property type="match status" value="1"/>
</dbReference>
<name>A0A2M7VD55_9BACT</name>
<proteinExistence type="predicted"/>
<dbReference type="EMBL" id="PFPO01000097">
    <property type="protein sequence ID" value="PIZ98287.1"/>
    <property type="molecule type" value="Genomic_DNA"/>
</dbReference>
<dbReference type="Gene3D" id="1.20.58.2140">
    <property type="match status" value="1"/>
</dbReference>
<dbReference type="CDD" id="cd14820">
    <property type="entry name" value="TRAX"/>
    <property type="match status" value="1"/>
</dbReference>
<dbReference type="SUPFAM" id="SSF74784">
    <property type="entry name" value="Translin"/>
    <property type="match status" value="1"/>
</dbReference>
<protein>
    <recommendedName>
        <fullName evidence="3">Haloacid dehalogenase</fullName>
    </recommendedName>
</protein>
<dbReference type="Pfam" id="PF01997">
    <property type="entry name" value="Translin"/>
    <property type="match status" value="1"/>
</dbReference>
<evidence type="ECO:0008006" key="3">
    <source>
        <dbReference type="Google" id="ProtNLM"/>
    </source>
</evidence>
<gene>
    <name evidence="1" type="ORF">COX77_05075</name>
</gene>
<accession>A0A2M7VD55</accession>
<dbReference type="InterPro" id="IPR036081">
    <property type="entry name" value="Translin_sf"/>
</dbReference>
<evidence type="ECO:0000313" key="2">
    <source>
        <dbReference type="Proteomes" id="UP000230405"/>
    </source>
</evidence>
<evidence type="ECO:0000313" key="1">
    <source>
        <dbReference type="EMBL" id="PIZ98287.1"/>
    </source>
</evidence>
<comment type="caution">
    <text evidence="1">The sequence shown here is derived from an EMBL/GenBank/DDBJ whole genome shotgun (WGS) entry which is preliminary data.</text>
</comment>
<dbReference type="GO" id="GO:0043565">
    <property type="term" value="F:sequence-specific DNA binding"/>
    <property type="evidence" value="ECO:0007669"/>
    <property type="project" value="InterPro"/>
</dbReference>
<dbReference type="Proteomes" id="UP000230405">
    <property type="component" value="Unassembled WGS sequence"/>
</dbReference>
<organism evidence="1 2">
    <name type="scientific">Candidatus Komeilibacteria bacterium CG_4_10_14_0_2_um_filter_37_10</name>
    <dbReference type="NCBI Taxonomy" id="1974470"/>
    <lineage>
        <taxon>Bacteria</taxon>
        <taxon>Candidatus Komeiliibacteriota</taxon>
    </lineage>
</organism>
<dbReference type="AlphaFoldDB" id="A0A2M7VD55"/>
<reference evidence="2" key="1">
    <citation type="submission" date="2017-09" db="EMBL/GenBank/DDBJ databases">
        <title>Depth-based differentiation of microbial function through sediment-hosted aquifers and enrichment of novel symbionts in the deep terrestrial subsurface.</title>
        <authorList>
            <person name="Probst A.J."/>
            <person name="Ladd B."/>
            <person name="Jarett J.K."/>
            <person name="Geller-Mcgrath D.E."/>
            <person name="Sieber C.M.K."/>
            <person name="Emerson J.B."/>
            <person name="Anantharaman K."/>
            <person name="Thomas B.C."/>
            <person name="Malmstrom R."/>
            <person name="Stieglmeier M."/>
            <person name="Klingl A."/>
            <person name="Woyke T."/>
            <person name="Ryan C.M."/>
            <person name="Banfield J.F."/>
        </authorList>
    </citation>
    <scope>NUCLEOTIDE SEQUENCE [LARGE SCALE GENOMIC DNA]</scope>
</reference>